<comment type="caution">
    <text evidence="6">The sequence shown here is derived from an EMBL/GenBank/DDBJ whole genome shotgun (WGS) entry which is preliminary data.</text>
</comment>
<dbReference type="GO" id="GO:0005975">
    <property type="term" value="P:carbohydrate metabolic process"/>
    <property type="evidence" value="ECO:0007669"/>
    <property type="project" value="InterPro"/>
</dbReference>
<reference evidence="6" key="1">
    <citation type="submission" date="2020-10" db="EMBL/GenBank/DDBJ databases">
        <authorList>
            <person name="Gilroy R."/>
        </authorList>
    </citation>
    <scope>NUCLEOTIDE SEQUENCE</scope>
    <source>
        <strain evidence="6">CHK157-1446</strain>
    </source>
</reference>
<gene>
    <name evidence="6" type="ORF">IAD01_07340</name>
</gene>
<dbReference type="InterPro" id="IPR006104">
    <property type="entry name" value="Glyco_hydro_2_N"/>
</dbReference>
<evidence type="ECO:0000256" key="3">
    <source>
        <dbReference type="ARBA" id="ARBA00023295"/>
    </source>
</evidence>
<evidence type="ECO:0000313" key="6">
    <source>
        <dbReference type="EMBL" id="HIS25195.1"/>
    </source>
</evidence>
<keyword evidence="3" id="KW-0326">Glycosidase</keyword>
<dbReference type="AlphaFoldDB" id="A0A9D1EQ78"/>
<dbReference type="PANTHER" id="PTHR42732:SF1">
    <property type="entry name" value="BETA-MANNOSIDASE"/>
    <property type="match status" value="1"/>
</dbReference>
<evidence type="ECO:0000256" key="2">
    <source>
        <dbReference type="ARBA" id="ARBA00022801"/>
    </source>
</evidence>
<dbReference type="EMBL" id="DVIR01000067">
    <property type="protein sequence ID" value="HIS25195.1"/>
    <property type="molecule type" value="Genomic_DNA"/>
</dbReference>
<evidence type="ECO:0000256" key="1">
    <source>
        <dbReference type="ARBA" id="ARBA00007401"/>
    </source>
</evidence>
<feature type="domain" description="Glycoside hydrolase family 2 immunoglobulin-like beta-sandwich" evidence="4">
    <location>
        <begin position="164"/>
        <end position="267"/>
    </location>
</feature>
<accession>A0A9D1EQ78</accession>
<dbReference type="Pfam" id="PF00703">
    <property type="entry name" value="Glyco_hydro_2"/>
    <property type="match status" value="1"/>
</dbReference>
<proteinExistence type="inferred from homology"/>
<keyword evidence="2" id="KW-0378">Hydrolase</keyword>
<evidence type="ECO:0000259" key="5">
    <source>
        <dbReference type="Pfam" id="PF02837"/>
    </source>
</evidence>
<dbReference type="InterPro" id="IPR013783">
    <property type="entry name" value="Ig-like_fold"/>
</dbReference>
<dbReference type="Gene3D" id="2.60.120.260">
    <property type="entry name" value="Galactose-binding domain-like"/>
    <property type="match status" value="2"/>
</dbReference>
<dbReference type="Proteomes" id="UP000823982">
    <property type="component" value="Unassembled WGS sequence"/>
</dbReference>
<dbReference type="PANTHER" id="PTHR42732">
    <property type="entry name" value="BETA-GALACTOSIDASE"/>
    <property type="match status" value="1"/>
</dbReference>
<name>A0A9D1EQ78_9FIRM</name>
<sequence>MEREVINFNTDWLYAPADYKNGEAVDLDDSEFEAVSLPHANKIIEKHKGPEFEKEIESYRFVSWYRRHFEIDESYLDKRVFVEFEGVATVADVYVNGEYVDTHKGAYTGFTVDITDYIHEGANVLAVRVDSERQTEVSPEGGNVDYCLFGGIVRDVNMIVTSPAYISNTFITTPELSAESGKAAFEVTVNNLYDTEKTLSVTSEILDNDGTVVAEFSDEHSVAPNSEVVFESVSDAILSPNLWSTDDPYLYTVRVTLSEGDAAIDSVWYGSTAPSHGIMILNLDGEEQEIDCYSEERRDSVVIFDSGEIENTEHTLTVTVTGRENDLATDRFINVDRVRVYQTK</sequence>
<dbReference type="InterPro" id="IPR008979">
    <property type="entry name" value="Galactose-bd-like_sf"/>
</dbReference>
<reference evidence="6" key="2">
    <citation type="journal article" date="2021" name="PeerJ">
        <title>Extensive microbial diversity within the chicken gut microbiome revealed by metagenomics and culture.</title>
        <authorList>
            <person name="Gilroy R."/>
            <person name="Ravi A."/>
            <person name="Getino M."/>
            <person name="Pursley I."/>
            <person name="Horton D.L."/>
            <person name="Alikhan N.F."/>
            <person name="Baker D."/>
            <person name="Gharbi K."/>
            <person name="Hall N."/>
            <person name="Watson M."/>
            <person name="Adriaenssens E.M."/>
            <person name="Foster-Nyarko E."/>
            <person name="Jarju S."/>
            <person name="Secka A."/>
            <person name="Antonio M."/>
            <person name="Oren A."/>
            <person name="Chaudhuri R.R."/>
            <person name="La Ragione R."/>
            <person name="Hildebrand F."/>
            <person name="Pallen M.J."/>
        </authorList>
    </citation>
    <scope>NUCLEOTIDE SEQUENCE</scope>
    <source>
        <strain evidence="6">CHK157-1446</strain>
    </source>
</reference>
<dbReference type="GO" id="GO:0004553">
    <property type="term" value="F:hydrolase activity, hydrolyzing O-glycosyl compounds"/>
    <property type="evidence" value="ECO:0007669"/>
    <property type="project" value="InterPro"/>
</dbReference>
<dbReference type="InterPro" id="IPR051913">
    <property type="entry name" value="GH2_Domain-Containing"/>
</dbReference>
<dbReference type="InterPro" id="IPR006102">
    <property type="entry name" value="Ig-like_GH2"/>
</dbReference>
<evidence type="ECO:0000313" key="7">
    <source>
        <dbReference type="Proteomes" id="UP000823982"/>
    </source>
</evidence>
<organism evidence="6 7">
    <name type="scientific">Candidatus Faeciplasma gallinarum</name>
    <dbReference type="NCBI Taxonomy" id="2840799"/>
    <lineage>
        <taxon>Bacteria</taxon>
        <taxon>Bacillati</taxon>
        <taxon>Bacillota</taxon>
        <taxon>Clostridia</taxon>
        <taxon>Eubacteriales</taxon>
        <taxon>Oscillospiraceae</taxon>
        <taxon>Oscillospiraceae incertae sedis</taxon>
        <taxon>Candidatus Faeciplasma</taxon>
    </lineage>
</organism>
<protein>
    <submittedName>
        <fullName evidence="6">Beta galactosidase jelly roll domain-containing protein</fullName>
    </submittedName>
</protein>
<dbReference type="Pfam" id="PF02837">
    <property type="entry name" value="Glyco_hydro_2_N"/>
    <property type="match status" value="1"/>
</dbReference>
<evidence type="ECO:0000259" key="4">
    <source>
        <dbReference type="Pfam" id="PF00703"/>
    </source>
</evidence>
<dbReference type="InterPro" id="IPR036156">
    <property type="entry name" value="Beta-gal/glucu_dom_sf"/>
</dbReference>
<feature type="domain" description="Glycosyl hydrolases family 2 sugar binding" evidence="5">
    <location>
        <begin position="56"/>
        <end position="159"/>
    </location>
</feature>
<dbReference type="Gene3D" id="2.60.40.10">
    <property type="entry name" value="Immunoglobulins"/>
    <property type="match status" value="1"/>
</dbReference>
<comment type="similarity">
    <text evidence="1">Belongs to the glycosyl hydrolase 2 family.</text>
</comment>
<dbReference type="SUPFAM" id="SSF49785">
    <property type="entry name" value="Galactose-binding domain-like"/>
    <property type="match status" value="1"/>
</dbReference>
<dbReference type="SUPFAM" id="SSF49303">
    <property type="entry name" value="beta-Galactosidase/glucuronidase domain"/>
    <property type="match status" value="1"/>
</dbReference>